<dbReference type="SUPFAM" id="SSF53098">
    <property type="entry name" value="Ribonuclease H-like"/>
    <property type="match status" value="1"/>
</dbReference>
<protein>
    <submittedName>
        <fullName evidence="3">IS3 family transposase</fullName>
    </submittedName>
</protein>
<evidence type="ECO:0000259" key="2">
    <source>
        <dbReference type="PROSITE" id="PS50994"/>
    </source>
</evidence>
<dbReference type="GO" id="GO:0015074">
    <property type="term" value="P:DNA integration"/>
    <property type="evidence" value="ECO:0007669"/>
    <property type="project" value="InterPro"/>
</dbReference>
<dbReference type="PANTHER" id="PTHR46889:SF4">
    <property type="entry name" value="TRANSPOSASE INSO FOR INSERTION SEQUENCE ELEMENT IS911B-RELATED"/>
    <property type="match status" value="1"/>
</dbReference>
<dbReference type="InterPro" id="IPR001584">
    <property type="entry name" value="Integrase_cat-core"/>
</dbReference>
<dbReference type="PANTHER" id="PTHR46889">
    <property type="entry name" value="TRANSPOSASE INSF FOR INSERTION SEQUENCE IS3B-RELATED"/>
    <property type="match status" value="1"/>
</dbReference>
<sequence length="303" mass="33908">MAKATSPTSGQTYGIRRVCQVWGVPRSSFYAAQTPTSASASPAPLPARRGPKPAVTDAAPLAAIRHDLDRSPWTGEGHRKVWARLRVRDGIRVSAKRVLRLMREHTLLSPHRPRRKSNDAHQRQIITAAPNIMWATDATQVTTVQDGKVWIFGVAEHWNAELLGWHVTKPGTRFEATQALGMAVRQQFGHLSADAARGLALRHDHGSNFMADHFQKQARFWGISPSYAFVGEPETNGVIERLFRTLKEQAIHGRIFQTIDEVRDAVRAFTACYNAEWLVEKNGYRSPLDARAAWLDTPLRRAA</sequence>
<dbReference type="Pfam" id="PF13683">
    <property type="entry name" value="rve_3"/>
    <property type="match status" value="1"/>
</dbReference>
<dbReference type="RefSeq" id="WP_133292090.1">
    <property type="nucleotide sequence ID" value="NZ_SMSJ01000081.1"/>
</dbReference>
<feature type="compositionally biased region" description="Low complexity" evidence="1">
    <location>
        <begin position="33"/>
        <end position="42"/>
    </location>
</feature>
<keyword evidence="4" id="KW-1185">Reference proteome</keyword>
<dbReference type="InterPro" id="IPR050900">
    <property type="entry name" value="Transposase_IS3/IS150/IS904"/>
</dbReference>
<feature type="region of interest" description="Disordered" evidence="1">
    <location>
        <begin position="33"/>
        <end position="54"/>
    </location>
</feature>
<dbReference type="EMBL" id="SMSJ01000081">
    <property type="protein sequence ID" value="TDH59087.1"/>
    <property type="molecule type" value="Genomic_DNA"/>
</dbReference>
<evidence type="ECO:0000256" key="1">
    <source>
        <dbReference type="SAM" id="MobiDB-lite"/>
    </source>
</evidence>
<evidence type="ECO:0000313" key="4">
    <source>
        <dbReference type="Proteomes" id="UP000295096"/>
    </source>
</evidence>
<proteinExistence type="predicted"/>
<dbReference type="InterPro" id="IPR025948">
    <property type="entry name" value="HTH-like_dom"/>
</dbReference>
<dbReference type="InterPro" id="IPR036397">
    <property type="entry name" value="RNaseH_sf"/>
</dbReference>
<name>A0A4R5QA44_9PROT</name>
<dbReference type="GO" id="GO:0003676">
    <property type="term" value="F:nucleic acid binding"/>
    <property type="evidence" value="ECO:0007669"/>
    <property type="project" value="InterPro"/>
</dbReference>
<dbReference type="InterPro" id="IPR012337">
    <property type="entry name" value="RNaseH-like_sf"/>
</dbReference>
<dbReference type="OrthoDB" id="8080802at2"/>
<dbReference type="AlphaFoldDB" id="A0A4R5QA44"/>
<comment type="caution">
    <text evidence="3">The sequence shown here is derived from an EMBL/GenBank/DDBJ whole genome shotgun (WGS) entry which is preliminary data.</text>
</comment>
<accession>A0A4R5QA44</accession>
<dbReference type="Pfam" id="PF13276">
    <property type="entry name" value="HTH_21"/>
    <property type="match status" value="1"/>
</dbReference>
<organism evidence="3 4">
    <name type="scientific">Dankookia rubra</name>
    <dbReference type="NCBI Taxonomy" id="1442381"/>
    <lineage>
        <taxon>Bacteria</taxon>
        <taxon>Pseudomonadati</taxon>
        <taxon>Pseudomonadota</taxon>
        <taxon>Alphaproteobacteria</taxon>
        <taxon>Acetobacterales</taxon>
        <taxon>Roseomonadaceae</taxon>
        <taxon>Dankookia</taxon>
    </lineage>
</organism>
<dbReference type="Gene3D" id="3.30.420.10">
    <property type="entry name" value="Ribonuclease H-like superfamily/Ribonuclease H"/>
    <property type="match status" value="1"/>
</dbReference>
<reference evidence="3 4" key="1">
    <citation type="journal article" date="2016" name="J. Microbiol.">
        <title>Dankookia rubra gen. nov., sp. nov., an alphaproteobacterium isolated from sediment of a shallow stream.</title>
        <authorList>
            <person name="Kim W.H."/>
            <person name="Kim D.H."/>
            <person name="Kang K."/>
            <person name="Ahn T.Y."/>
        </authorList>
    </citation>
    <scope>NUCLEOTIDE SEQUENCE [LARGE SCALE GENOMIC DNA]</scope>
    <source>
        <strain evidence="3 4">JCM30602</strain>
    </source>
</reference>
<dbReference type="PROSITE" id="PS50994">
    <property type="entry name" value="INTEGRASE"/>
    <property type="match status" value="1"/>
</dbReference>
<feature type="domain" description="Integrase catalytic" evidence="2">
    <location>
        <begin position="126"/>
        <end position="295"/>
    </location>
</feature>
<evidence type="ECO:0000313" key="3">
    <source>
        <dbReference type="EMBL" id="TDH59087.1"/>
    </source>
</evidence>
<gene>
    <name evidence="3" type="ORF">E2C06_29120</name>
</gene>
<dbReference type="Proteomes" id="UP000295096">
    <property type="component" value="Unassembled WGS sequence"/>
</dbReference>